<feature type="signal peptide" evidence="1">
    <location>
        <begin position="1"/>
        <end position="20"/>
    </location>
</feature>
<evidence type="ECO:0000313" key="3">
    <source>
        <dbReference type="Proteomes" id="UP000070371"/>
    </source>
</evidence>
<sequence length="143" mass="15003">MRKFLPILGCSFLLSACVSSSDPADGGFFNGVQGISSGGYDARIDEREQAVVASQSRNSDLRAEQANLQTQIKASESDLAKLKFTILQQKNALSGMDPQTSARVNAVLNAKPSGATDQSKLAALQKTISDAKALSAELAKLAA</sequence>
<dbReference type="OrthoDB" id="7860061at2"/>
<evidence type="ECO:0008006" key="4">
    <source>
        <dbReference type="Google" id="ProtNLM"/>
    </source>
</evidence>
<gene>
    <name evidence="2" type="ORF">RC74_04845</name>
</gene>
<keyword evidence="3" id="KW-1185">Reference proteome</keyword>
<dbReference type="Proteomes" id="UP000070371">
    <property type="component" value="Chromosome"/>
</dbReference>
<evidence type="ECO:0000313" key="2">
    <source>
        <dbReference type="EMBL" id="AML50698.1"/>
    </source>
</evidence>
<dbReference type="PROSITE" id="PS51257">
    <property type="entry name" value="PROKAR_LIPOPROTEIN"/>
    <property type="match status" value="1"/>
</dbReference>
<name>A0A126UX98_9RHOB</name>
<reference evidence="2 3" key="1">
    <citation type="submission" date="2016-02" db="EMBL/GenBank/DDBJ databases">
        <title>Complete genome sequence of Halocynthiibacter arcticus PAMC 20958t from arctic marine sediment.</title>
        <authorList>
            <person name="Lee Y.M."/>
            <person name="Baek K."/>
            <person name="Lee H.K."/>
            <person name="Shin S.C."/>
        </authorList>
    </citation>
    <scope>NUCLEOTIDE SEQUENCE [LARGE SCALE GENOMIC DNA]</scope>
    <source>
        <strain evidence="2">PAMC 20958</strain>
    </source>
</reference>
<keyword evidence="1" id="KW-0732">Signal</keyword>
<dbReference type="AlphaFoldDB" id="A0A126UX98"/>
<organism evidence="2 3">
    <name type="scientific">Falsihalocynthiibacter arcticus</name>
    <dbReference type="NCBI Taxonomy" id="1579316"/>
    <lineage>
        <taxon>Bacteria</taxon>
        <taxon>Pseudomonadati</taxon>
        <taxon>Pseudomonadota</taxon>
        <taxon>Alphaproteobacteria</taxon>
        <taxon>Rhodobacterales</taxon>
        <taxon>Roseobacteraceae</taxon>
        <taxon>Falsihalocynthiibacter</taxon>
    </lineage>
</organism>
<protein>
    <recommendedName>
        <fullName evidence="4">Lipoprotein</fullName>
    </recommendedName>
</protein>
<accession>A0A126UX98</accession>
<dbReference type="RefSeq" id="WP_039002380.1">
    <property type="nucleotide sequence ID" value="NZ_CP014327.1"/>
</dbReference>
<dbReference type="KEGG" id="hat:RC74_04845"/>
<proteinExistence type="predicted"/>
<feature type="chain" id="PRO_5007443126" description="Lipoprotein" evidence="1">
    <location>
        <begin position="21"/>
        <end position="143"/>
    </location>
</feature>
<dbReference type="STRING" id="1579316.RC74_04845"/>
<dbReference type="EMBL" id="CP014327">
    <property type="protein sequence ID" value="AML50698.1"/>
    <property type="molecule type" value="Genomic_DNA"/>
</dbReference>
<evidence type="ECO:0000256" key="1">
    <source>
        <dbReference type="SAM" id="SignalP"/>
    </source>
</evidence>